<name>A0A832EEA3_9BACT</name>
<comment type="caution">
    <text evidence="2">The sequence shown here is derived from an EMBL/GenBank/DDBJ whole genome shotgun (WGS) entry which is preliminary data.</text>
</comment>
<dbReference type="AlphaFoldDB" id="A0A832EEA3"/>
<sequence>MIGRRKLLAIFYSEERLDYLSLVKGVRGWRVAGDLEGLPPHSAGAAGGVRSLEELLSRIAPQKSRHLHIGLAAQQVFFRDVLLPAMGLEEAVEAVRHAVPVACHLPMHDIFADVRLHRLRDKTIQGLVAYTPKKAVEGLLSVVAETGHEESLHGLFPVCLGWVAWLRQAVPEPSGVVCQDGGRPVLVAMDGAGRVHVVPQPEAAGGDAQVPTLTSVAASLGISAEQLFSSNGNPYAPASLENTLMAGWPHPGDNLASLTAAAAVASPFDFCLDGRAPRVRIFHPAKIVVPWIVLLAVTAWGLSVENHRKVEKLERKIQRVTATTRELEQQLEPLKKNVEEMKRVQTLLSGAAGFMEQRPKFYSFFNDLAERAPEGTWVSNVNFGDGQFVMQMVSPESLKTLEALRASPFVKEVQLRGAVNRRQDGKETFQVSIELKK</sequence>
<accession>A0A832EEA3</accession>
<proteinExistence type="predicted"/>
<evidence type="ECO:0000313" key="2">
    <source>
        <dbReference type="EMBL" id="HFK98211.1"/>
    </source>
</evidence>
<dbReference type="EMBL" id="DSTK01000038">
    <property type="protein sequence ID" value="HFK98211.1"/>
    <property type="molecule type" value="Genomic_DNA"/>
</dbReference>
<dbReference type="InterPro" id="IPR052534">
    <property type="entry name" value="Extracell_DNA_Util/SecSys_Comp"/>
</dbReference>
<dbReference type="PANTHER" id="PTHR40278">
    <property type="entry name" value="DNA UTILIZATION PROTEIN HOFN"/>
    <property type="match status" value="1"/>
</dbReference>
<dbReference type="PANTHER" id="PTHR40278:SF1">
    <property type="entry name" value="DNA UTILIZATION PROTEIN HOFN"/>
    <property type="match status" value="1"/>
</dbReference>
<protein>
    <submittedName>
        <fullName evidence="2">Uncharacterized protein</fullName>
    </submittedName>
</protein>
<gene>
    <name evidence="2" type="ORF">ENS06_12945</name>
</gene>
<organism evidence="2">
    <name type="scientific">Desulfacinum infernum</name>
    <dbReference type="NCBI Taxonomy" id="35837"/>
    <lineage>
        <taxon>Bacteria</taxon>
        <taxon>Pseudomonadati</taxon>
        <taxon>Thermodesulfobacteriota</taxon>
        <taxon>Syntrophobacteria</taxon>
        <taxon>Syntrophobacterales</taxon>
        <taxon>Syntrophobacteraceae</taxon>
        <taxon>Desulfacinum</taxon>
    </lineage>
</organism>
<reference evidence="2" key="1">
    <citation type="journal article" date="2020" name="mSystems">
        <title>Genome- and Community-Level Interaction Insights into Carbon Utilization and Element Cycling Functions of Hydrothermarchaeota in Hydrothermal Sediment.</title>
        <authorList>
            <person name="Zhou Z."/>
            <person name="Liu Y."/>
            <person name="Xu W."/>
            <person name="Pan J."/>
            <person name="Luo Z.H."/>
            <person name="Li M."/>
        </authorList>
    </citation>
    <scope>NUCLEOTIDE SEQUENCE [LARGE SCALE GENOMIC DNA]</scope>
    <source>
        <strain evidence="2">SpSt-456</strain>
    </source>
</reference>
<evidence type="ECO:0000256" key="1">
    <source>
        <dbReference type="SAM" id="Coils"/>
    </source>
</evidence>
<feature type="coiled-coil region" evidence="1">
    <location>
        <begin position="310"/>
        <end position="344"/>
    </location>
</feature>
<keyword evidence="1" id="KW-0175">Coiled coil</keyword>